<dbReference type="PANTHER" id="PTHR37168:SF2">
    <property type="entry name" value="CRISPR-ASSOCIATED EXONUCLEASE CAS4"/>
    <property type="match status" value="1"/>
</dbReference>
<comment type="cofactor">
    <cofactor evidence="9">
        <name>iron-sulfur cluster</name>
        <dbReference type="ChEBI" id="CHEBI:30408"/>
    </cofactor>
</comment>
<protein>
    <recommendedName>
        <fullName evidence="9">CRISPR-associated exonuclease Cas4</fullName>
        <ecNumber evidence="9">3.1.12.1</ecNumber>
    </recommendedName>
</protein>
<keyword evidence="2 9" id="KW-0479">Metal-binding</keyword>
<dbReference type="AlphaFoldDB" id="A0AAU8H371"/>
<comment type="function">
    <text evidence="9">CRISPR (clustered regularly interspaced short palindromic repeat) is an adaptive immune system that provides protection against mobile genetic elements (viruses, transposable elements and conjugative plasmids). CRISPR clusters contain sequences complementary to antecedent mobile elements and target invading nucleic acids. CRISPR clusters are transcribed and processed into CRISPR RNA (crRNA).</text>
</comment>
<evidence type="ECO:0000256" key="1">
    <source>
        <dbReference type="ARBA" id="ARBA00022722"/>
    </source>
</evidence>
<dbReference type="EMBL" id="CP144374">
    <property type="protein sequence ID" value="XCH49127.1"/>
    <property type="molecule type" value="Genomic_DNA"/>
</dbReference>
<evidence type="ECO:0000256" key="8">
    <source>
        <dbReference type="ARBA" id="ARBA00023211"/>
    </source>
</evidence>
<evidence type="ECO:0000256" key="5">
    <source>
        <dbReference type="ARBA" id="ARBA00023004"/>
    </source>
</evidence>
<evidence type="ECO:0000256" key="7">
    <source>
        <dbReference type="ARBA" id="ARBA00023118"/>
    </source>
</evidence>
<dbReference type="GO" id="GO:0004527">
    <property type="term" value="F:exonuclease activity"/>
    <property type="evidence" value="ECO:0007669"/>
    <property type="project" value="UniProtKB-KW"/>
</dbReference>
<comment type="similarity">
    <text evidence="9">Belongs to the CRISPR-associated exonuclease Cas4 family.</text>
</comment>
<dbReference type="Pfam" id="PF01930">
    <property type="entry name" value="Cas_Cas4"/>
    <property type="match status" value="1"/>
</dbReference>
<proteinExistence type="inferred from homology"/>
<dbReference type="InterPro" id="IPR022765">
    <property type="entry name" value="Dna2/Cas4_DUF83"/>
</dbReference>
<feature type="domain" description="DUF83" evidence="10">
    <location>
        <begin position="8"/>
        <end position="167"/>
    </location>
</feature>
<evidence type="ECO:0000256" key="4">
    <source>
        <dbReference type="ARBA" id="ARBA00022839"/>
    </source>
</evidence>
<dbReference type="GO" id="GO:0051536">
    <property type="term" value="F:iron-sulfur cluster binding"/>
    <property type="evidence" value="ECO:0007669"/>
    <property type="project" value="UniProtKB-KW"/>
</dbReference>
<evidence type="ECO:0000256" key="6">
    <source>
        <dbReference type="ARBA" id="ARBA00023014"/>
    </source>
</evidence>
<keyword evidence="3 9" id="KW-0378">Hydrolase</keyword>
<dbReference type="GO" id="GO:0046872">
    <property type="term" value="F:metal ion binding"/>
    <property type="evidence" value="ECO:0007669"/>
    <property type="project" value="UniProtKB-KW"/>
</dbReference>
<evidence type="ECO:0000256" key="9">
    <source>
        <dbReference type="RuleBase" id="RU365022"/>
    </source>
</evidence>
<reference evidence="11" key="1">
    <citation type="submission" date="2024-01" db="EMBL/GenBank/DDBJ databases">
        <title>The first autotrophic representatives of the genus Thermodesulfovibrio.</title>
        <authorList>
            <person name="Maltseva A.I."/>
            <person name="Elcheninov A.G."/>
            <person name="Kublanov I.V."/>
            <person name="Lebedinsky A.V."/>
            <person name="Frolov E.N."/>
        </authorList>
    </citation>
    <scope>NUCLEOTIDE SEQUENCE</scope>
    <source>
        <strain evidence="11">3462-1</strain>
    </source>
</reference>
<keyword evidence="5 9" id="KW-0408">Iron</keyword>
<dbReference type="NCBIfam" id="TIGR00372">
    <property type="entry name" value="cas4"/>
    <property type="match status" value="1"/>
</dbReference>
<keyword evidence="7 9" id="KW-0051">Antiviral defense</keyword>
<organism evidence="11">
    <name type="scientific">Thermodesulfovibrio obliviosus</name>
    <dbReference type="NCBI Taxonomy" id="3118332"/>
    <lineage>
        <taxon>Bacteria</taxon>
        <taxon>Pseudomonadati</taxon>
        <taxon>Nitrospirota</taxon>
        <taxon>Thermodesulfovibrionia</taxon>
        <taxon>Thermodesulfovibrionales</taxon>
        <taxon>Thermodesulfovibrionaceae</taxon>
        <taxon>Thermodesulfovibrio</taxon>
    </lineage>
</organism>
<dbReference type="RefSeq" id="WP_353686760.1">
    <property type="nucleotide sequence ID" value="NZ_CP144374.1"/>
</dbReference>
<dbReference type="GO" id="GO:0051607">
    <property type="term" value="P:defense response to virus"/>
    <property type="evidence" value="ECO:0007669"/>
    <property type="project" value="UniProtKB-KW"/>
</dbReference>
<dbReference type="InterPro" id="IPR013343">
    <property type="entry name" value="CRISPR-assoc_prot_Cas4"/>
</dbReference>
<keyword evidence="4 9" id="KW-0269">Exonuclease</keyword>
<dbReference type="InterPro" id="IPR011604">
    <property type="entry name" value="PDDEXK-like_dom_sf"/>
</dbReference>
<gene>
    <name evidence="11" type="primary">cas4</name>
    <name evidence="11" type="ORF">V4D31_02955</name>
</gene>
<keyword evidence="1 9" id="KW-0540">Nuclease</keyword>
<keyword evidence="8 9" id="KW-0464">Manganese</keyword>
<dbReference type="KEGG" id="tob:V4D31_02955"/>
<accession>A0AAU8H371</accession>
<evidence type="ECO:0000256" key="3">
    <source>
        <dbReference type="ARBA" id="ARBA00022801"/>
    </source>
</evidence>
<dbReference type="Gene3D" id="3.90.320.10">
    <property type="match status" value="1"/>
</dbReference>
<name>A0AAU8H371_9BACT</name>
<sequence>MVNSMHPTGTLIWYYYICPREVWLMSRQLTPWQENPFIEIGRLLSEEAYKRERKEIHLENIVIDLLKTEGENVVIGEVKKSSRFEKSARMQLAFYLWRLKQLGIEATGQLLFPKEKKKIIVTLTKELKAELIEAQAQIKEIIKMEIPPQAQKTKFCSKCGYQEFCWS</sequence>
<dbReference type="PANTHER" id="PTHR37168">
    <property type="entry name" value="CRISPR-ASSOCIATED EXONUCLEASE CAS4"/>
    <property type="match status" value="1"/>
</dbReference>
<evidence type="ECO:0000259" key="10">
    <source>
        <dbReference type="Pfam" id="PF01930"/>
    </source>
</evidence>
<evidence type="ECO:0000256" key="2">
    <source>
        <dbReference type="ARBA" id="ARBA00022723"/>
    </source>
</evidence>
<comment type="cofactor">
    <cofactor evidence="9">
        <name>Mg(2+)</name>
        <dbReference type="ChEBI" id="CHEBI:18420"/>
    </cofactor>
    <cofactor evidence="9">
        <name>Mn(2+)</name>
        <dbReference type="ChEBI" id="CHEBI:29035"/>
    </cofactor>
    <text evidence="9">Mg(2+) or Mn(2+) required for ssDNA cleavage activity.</text>
</comment>
<evidence type="ECO:0000313" key="11">
    <source>
        <dbReference type="EMBL" id="XCH49127.1"/>
    </source>
</evidence>
<keyword evidence="6 9" id="KW-0411">Iron-sulfur</keyword>
<dbReference type="EC" id="3.1.12.1" evidence="9"/>